<evidence type="ECO:0000313" key="2">
    <source>
        <dbReference type="Proteomes" id="UP001597131"/>
    </source>
</evidence>
<dbReference type="PANTHER" id="PTHR37691">
    <property type="entry name" value="BLR3518 PROTEIN"/>
    <property type="match status" value="1"/>
</dbReference>
<dbReference type="RefSeq" id="WP_380743984.1">
    <property type="nucleotide sequence ID" value="NZ_JBHTLI010000001.1"/>
</dbReference>
<accession>A0ABW3NSI8</accession>
<dbReference type="PANTHER" id="PTHR37691:SF1">
    <property type="entry name" value="BLR3518 PROTEIN"/>
    <property type="match status" value="1"/>
</dbReference>
<name>A0ABW3NSI8_9FLAO</name>
<organism evidence="1 2">
    <name type="scientific">Salegentibacter chungangensis</name>
    <dbReference type="NCBI Taxonomy" id="1335724"/>
    <lineage>
        <taxon>Bacteria</taxon>
        <taxon>Pseudomonadati</taxon>
        <taxon>Bacteroidota</taxon>
        <taxon>Flavobacteriia</taxon>
        <taxon>Flavobacteriales</taxon>
        <taxon>Flavobacteriaceae</taxon>
        <taxon>Salegentibacter</taxon>
    </lineage>
</organism>
<dbReference type="SUPFAM" id="SSF75169">
    <property type="entry name" value="DsrEFH-like"/>
    <property type="match status" value="1"/>
</dbReference>
<dbReference type="Pfam" id="PF02635">
    <property type="entry name" value="DsrE"/>
    <property type="match status" value="1"/>
</dbReference>
<proteinExistence type="predicted"/>
<comment type="caution">
    <text evidence="1">The sequence shown here is derived from an EMBL/GenBank/DDBJ whole genome shotgun (WGS) entry which is preliminary data.</text>
</comment>
<gene>
    <name evidence="1" type="ORF">ACFQ3Q_06205</name>
</gene>
<reference evidence="2" key="1">
    <citation type="journal article" date="2019" name="Int. J. Syst. Evol. Microbiol.">
        <title>The Global Catalogue of Microorganisms (GCM) 10K type strain sequencing project: providing services to taxonomists for standard genome sequencing and annotation.</title>
        <authorList>
            <consortium name="The Broad Institute Genomics Platform"/>
            <consortium name="The Broad Institute Genome Sequencing Center for Infectious Disease"/>
            <person name="Wu L."/>
            <person name="Ma J."/>
        </authorList>
    </citation>
    <scope>NUCLEOTIDE SEQUENCE [LARGE SCALE GENOMIC DNA]</scope>
    <source>
        <strain evidence="2">CCUG 64793</strain>
    </source>
</reference>
<dbReference type="InterPro" id="IPR027396">
    <property type="entry name" value="DsrEFH-like"/>
</dbReference>
<dbReference type="Gene3D" id="3.40.1260.10">
    <property type="entry name" value="DsrEFH-like"/>
    <property type="match status" value="1"/>
</dbReference>
<keyword evidence="2" id="KW-1185">Reference proteome</keyword>
<dbReference type="EMBL" id="JBHTLI010000001">
    <property type="protein sequence ID" value="MFD1095331.1"/>
    <property type="molecule type" value="Genomic_DNA"/>
</dbReference>
<protein>
    <submittedName>
        <fullName evidence="1">DsrE family protein</fullName>
    </submittedName>
</protein>
<evidence type="ECO:0000313" key="1">
    <source>
        <dbReference type="EMBL" id="MFD1095331.1"/>
    </source>
</evidence>
<dbReference type="Proteomes" id="UP001597131">
    <property type="component" value="Unassembled WGS sequence"/>
</dbReference>
<dbReference type="InterPro" id="IPR003787">
    <property type="entry name" value="Sulphur_relay_DsrE/F-like"/>
</dbReference>
<sequence>MKLTAFLFSLFFSHILISQELQKGEVIEDYGSFYKVENPGFKTDTTTTLKVVFDVARSFEDPAKPNRLFEVAARFLNLHVDAGFPPENLEVALVIHGGAINDVTKDKAYIERHPDTDLEANPNTDLLNKLAENGVKIILCGQSAKHNNISRTNAHKEAEIALSAMTALVQLQNNEYRLINF</sequence>